<organism evidence="5 6">
    <name type="scientific">Bradyrhizobium huanghuaihaiense</name>
    <dbReference type="NCBI Taxonomy" id="990078"/>
    <lineage>
        <taxon>Bacteria</taxon>
        <taxon>Pseudomonadati</taxon>
        <taxon>Pseudomonadota</taxon>
        <taxon>Alphaproteobacteria</taxon>
        <taxon>Hyphomicrobiales</taxon>
        <taxon>Nitrobacteraceae</taxon>
        <taxon>Bradyrhizobium</taxon>
    </lineage>
</organism>
<dbReference type="PANTHER" id="PTHR24253">
    <property type="entry name" value="TRANSMEMBRANE PROTEASE SERINE"/>
    <property type="match status" value="1"/>
</dbReference>
<feature type="signal peptide" evidence="3">
    <location>
        <begin position="1"/>
        <end position="42"/>
    </location>
</feature>
<evidence type="ECO:0000256" key="2">
    <source>
        <dbReference type="SAM" id="MobiDB-lite"/>
    </source>
</evidence>
<reference evidence="5 6" key="1">
    <citation type="journal article" date="2015" name="Stand. Genomic Sci.">
        <title>Genomic Encyclopedia of Bacterial and Archaeal Type Strains, Phase III: the genomes of soil and plant-associated and newly described type strains.</title>
        <authorList>
            <person name="Whitman W.B."/>
            <person name="Woyke T."/>
            <person name="Klenk H.P."/>
            <person name="Zhou Y."/>
            <person name="Lilburn T.G."/>
            <person name="Beck B.J."/>
            <person name="De Vos P."/>
            <person name="Vandamme P."/>
            <person name="Eisen J.A."/>
            <person name="Garrity G."/>
            <person name="Hugenholtz P."/>
            <person name="Kyrpides N.C."/>
        </authorList>
    </citation>
    <scope>NUCLEOTIDE SEQUENCE [LARGE SCALE GENOMIC DNA]</scope>
    <source>
        <strain evidence="5 6">CGMCC 1.10948</strain>
    </source>
</reference>
<dbReference type="GO" id="GO:0006508">
    <property type="term" value="P:proteolysis"/>
    <property type="evidence" value="ECO:0007669"/>
    <property type="project" value="InterPro"/>
</dbReference>
<keyword evidence="6" id="KW-1185">Reference proteome</keyword>
<evidence type="ECO:0000313" key="6">
    <source>
        <dbReference type="Proteomes" id="UP000316291"/>
    </source>
</evidence>
<dbReference type="AlphaFoldDB" id="A0A562S3T4"/>
<dbReference type="GO" id="GO:0004252">
    <property type="term" value="F:serine-type endopeptidase activity"/>
    <property type="evidence" value="ECO:0007669"/>
    <property type="project" value="InterPro"/>
</dbReference>
<dbReference type="PROSITE" id="PS50240">
    <property type="entry name" value="TRYPSIN_DOM"/>
    <property type="match status" value="1"/>
</dbReference>
<evidence type="ECO:0000256" key="1">
    <source>
        <dbReference type="ARBA" id="ARBA00023157"/>
    </source>
</evidence>
<feature type="domain" description="Peptidase S1" evidence="4">
    <location>
        <begin position="43"/>
        <end position="268"/>
    </location>
</feature>
<proteinExistence type="predicted"/>
<evidence type="ECO:0000256" key="3">
    <source>
        <dbReference type="SAM" id="SignalP"/>
    </source>
</evidence>
<dbReference type="SUPFAM" id="SSF50494">
    <property type="entry name" value="Trypsin-like serine proteases"/>
    <property type="match status" value="1"/>
</dbReference>
<dbReference type="InterPro" id="IPR033116">
    <property type="entry name" value="TRYPSIN_SER"/>
</dbReference>
<dbReference type="InterPro" id="IPR001254">
    <property type="entry name" value="Trypsin_dom"/>
</dbReference>
<dbReference type="Proteomes" id="UP000316291">
    <property type="component" value="Unassembled WGS sequence"/>
</dbReference>
<dbReference type="InterPro" id="IPR009003">
    <property type="entry name" value="Peptidase_S1_PA"/>
</dbReference>
<dbReference type="InterPro" id="IPR001314">
    <property type="entry name" value="Peptidase_S1A"/>
</dbReference>
<dbReference type="PANTHER" id="PTHR24253:SF153">
    <property type="entry name" value="SERINE PROTEASE HEPSIN"/>
    <property type="match status" value="1"/>
</dbReference>
<dbReference type="InterPro" id="IPR043504">
    <property type="entry name" value="Peptidase_S1_PA_chymotrypsin"/>
</dbReference>
<accession>A0A562S3T4</accession>
<comment type="caution">
    <text evidence="5">The sequence shown here is derived from an EMBL/GenBank/DDBJ whole genome shotgun (WGS) entry which is preliminary data.</text>
</comment>
<name>A0A562S3T4_9BRAD</name>
<dbReference type="OrthoDB" id="267336at2"/>
<feature type="region of interest" description="Disordered" evidence="2">
    <location>
        <begin position="1"/>
        <end position="20"/>
    </location>
</feature>
<protein>
    <submittedName>
        <fullName evidence="5">Trypsin</fullName>
    </submittedName>
</protein>
<feature type="chain" id="PRO_5021888204" evidence="3">
    <location>
        <begin position="43"/>
        <end position="274"/>
    </location>
</feature>
<dbReference type="PRINTS" id="PR00722">
    <property type="entry name" value="CHYMOTRYPSIN"/>
</dbReference>
<dbReference type="Pfam" id="PF00089">
    <property type="entry name" value="Trypsin"/>
    <property type="match status" value="1"/>
</dbReference>
<dbReference type="PROSITE" id="PS00135">
    <property type="entry name" value="TRYPSIN_SER"/>
    <property type="match status" value="1"/>
</dbReference>
<dbReference type="SMART" id="SM00020">
    <property type="entry name" value="Tryp_SPc"/>
    <property type="match status" value="1"/>
</dbReference>
<dbReference type="Gene3D" id="2.40.10.10">
    <property type="entry name" value="Trypsin-like serine proteases"/>
    <property type="match status" value="1"/>
</dbReference>
<evidence type="ECO:0000313" key="5">
    <source>
        <dbReference type="EMBL" id="TWI75893.1"/>
    </source>
</evidence>
<dbReference type="EMBL" id="VLLA01000001">
    <property type="protein sequence ID" value="TWI75893.1"/>
    <property type="molecule type" value="Genomic_DNA"/>
</dbReference>
<sequence>MRYRQEPVRSNRPPSPMPMRVPMKKLATFVAASLLLATPAHAIVGGGTPQADGVARAVVTIVGSRGNFCTGTLIAPKVVLTVAHCVQPGADYKIVDRGADGAPQLLNVRTVAIHPNFNMQAMQAHRATADVALLQLEIPLKGKSTVPVGMPTIPIQVGSRFVIAGIGVTVRGDGKSGGATRVAGLVATGQPGTLQIRLVDPVTNGVRDGIGACTGDSGGPVFEDKPSGTMLVGLISWSTGPNGAAGCGGLTGVTPLTLYRDWILQTARSWGAAL</sequence>
<evidence type="ECO:0000259" key="4">
    <source>
        <dbReference type="PROSITE" id="PS50240"/>
    </source>
</evidence>
<keyword evidence="3" id="KW-0732">Signal</keyword>
<gene>
    <name evidence="5" type="ORF">IQ16_00124</name>
</gene>
<keyword evidence="1" id="KW-1015">Disulfide bond</keyword>